<evidence type="ECO:0000313" key="2">
    <source>
        <dbReference type="EMBL" id="CAB3807274.1"/>
    </source>
</evidence>
<dbReference type="EMBL" id="CADIKM010000097">
    <property type="protein sequence ID" value="CAB3807274.1"/>
    <property type="molecule type" value="Genomic_DNA"/>
</dbReference>
<protein>
    <recommendedName>
        <fullName evidence="4">Glycosyltransferase RgtA/B/C/D-like domain-containing protein</fullName>
    </recommendedName>
</protein>
<feature type="transmembrane region" description="Helical" evidence="1">
    <location>
        <begin position="102"/>
        <end position="123"/>
    </location>
</feature>
<feature type="transmembrane region" description="Helical" evidence="1">
    <location>
        <begin position="175"/>
        <end position="203"/>
    </location>
</feature>
<feature type="transmembrane region" description="Helical" evidence="1">
    <location>
        <begin position="326"/>
        <end position="343"/>
    </location>
</feature>
<evidence type="ECO:0008006" key="4">
    <source>
        <dbReference type="Google" id="ProtNLM"/>
    </source>
</evidence>
<dbReference type="RefSeq" id="WP_175108391.1">
    <property type="nucleotide sequence ID" value="NZ_CADIKM010000097.1"/>
</dbReference>
<feature type="transmembrane region" description="Helical" evidence="1">
    <location>
        <begin position="255"/>
        <end position="270"/>
    </location>
</feature>
<proteinExistence type="predicted"/>
<feature type="transmembrane region" description="Helical" evidence="1">
    <location>
        <begin position="20"/>
        <end position="40"/>
    </location>
</feature>
<feature type="transmembrane region" description="Helical" evidence="1">
    <location>
        <begin position="300"/>
        <end position="320"/>
    </location>
</feature>
<keyword evidence="1" id="KW-0472">Membrane</keyword>
<gene>
    <name evidence="2" type="ORF">LMG28138_05904</name>
</gene>
<evidence type="ECO:0000313" key="3">
    <source>
        <dbReference type="Proteomes" id="UP000494115"/>
    </source>
</evidence>
<feature type="transmembrane region" description="Helical" evidence="1">
    <location>
        <begin position="359"/>
        <end position="376"/>
    </location>
</feature>
<organism evidence="2 3">
    <name type="scientific">Pararobbsia alpina</name>
    <dbReference type="NCBI Taxonomy" id="621374"/>
    <lineage>
        <taxon>Bacteria</taxon>
        <taxon>Pseudomonadati</taxon>
        <taxon>Pseudomonadota</taxon>
        <taxon>Betaproteobacteria</taxon>
        <taxon>Burkholderiales</taxon>
        <taxon>Burkholderiaceae</taxon>
        <taxon>Pararobbsia</taxon>
    </lineage>
</organism>
<feature type="transmembrane region" description="Helical" evidence="1">
    <location>
        <begin position="71"/>
        <end position="90"/>
    </location>
</feature>
<name>A0A6S7BNN7_9BURK</name>
<keyword evidence="1" id="KW-1133">Transmembrane helix</keyword>
<evidence type="ECO:0000256" key="1">
    <source>
        <dbReference type="SAM" id="Phobius"/>
    </source>
</evidence>
<dbReference type="Proteomes" id="UP000494115">
    <property type="component" value="Unassembled WGS sequence"/>
</dbReference>
<keyword evidence="1" id="KW-0812">Transmembrane</keyword>
<reference evidence="2 3" key="1">
    <citation type="submission" date="2020-04" db="EMBL/GenBank/DDBJ databases">
        <authorList>
            <person name="De Canck E."/>
        </authorList>
    </citation>
    <scope>NUCLEOTIDE SEQUENCE [LARGE SCALE GENOMIC DNA]</scope>
    <source>
        <strain evidence="2 3">LMG 28138</strain>
    </source>
</reference>
<feature type="transmembrane region" description="Helical" evidence="1">
    <location>
        <begin position="276"/>
        <end position="293"/>
    </location>
</feature>
<dbReference type="AlphaFoldDB" id="A0A6S7BNN7"/>
<feature type="transmembrane region" description="Helical" evidence="1">
    <location>
        <begin position="143"/>
        <end position="163"/>
    </location>
</feature>
<keyword evidence="3" id="KW-1185">Reference proteome</keyword>
<feature type="transmembrane region" description="Helical" evidence="1">
    <location>
        <begin position="215"/>
        <end position="235"/>
    </location>
</feature>
<sequence>MDTTSFVRQFTLINTARRVLTLRALFIAIVLYGGILFWIAPRPPMVDIPQHAAQIATLHDMLLGGSPWQRILAVNLFTPYLIGYGLALALSFVMPVAAAIKLALMLSYYTFVFACVLLRRRFGGDARLDWLFLPPFFGLSYQWGFYPFMMAVPLGLLYLLLALRHADRPSRSTGGWLLLAGVILFFAHGLIFLVANAIGAAFVLVRSRGRRLSEIAVALIPYAGFALLCVAYVVLNDNAQSAYQLGILGHEPRLFIHRGAMLFMATWGAAFSQKWATVLATLLTLATAHMLGLRPNRREPAAFVPLVVLLAYWFLVPTVAMNTHFVYERFAVYVLPFYAFLFVRREHSGRGMEARRHRDLACQVALALICIAFFGLQTKRSLAFATESANFERVLAAAEPHQRALMLPMDPRSPAADNPNAYLHYAAWYQADKQGLVDFNFAEFLEQVVRYREGHTLREAPDRLSWMPGIFSWKNDHGADYRYFFVRESGSLPPALLTNRLCPLTLLEKSGSWSLYENRQCH</sequence>
<accession>A0A6S7BNN7</accession>